<dbReference type="AlphaFoldDB" id="A0AB39L0U9"/>
<sequence length="251" mass="26049">MSLAFSSDAVSVGAPAAGTLRELQERIHSLQGRRNREGSYPVLPCFSPFFPDGLRGGAAYSLETPLSVAMALLAGASAEGQWCGAAGVQDFGAEAAAGFGVDLDRFVLVPDPGDDWTAAVGALVEVLPLVLVRPPGTVRPGDASRLGSRLRERGGVLLVLGTWPQSEGRLTASSSSWEGLGHGHGHLARHRVRLELNQRGRTRTGTVEFGPTSGAGLPGAATRPDAGWPSTGLRDAVRKERDLAGRIGAAG</sequence>
<protein>
    <recommendedName>
        <fullName evidence="3">Protein ImuA</fullName>
    </recommendedName>
</protein>
<evidence type="ECO:0000313" key="2">
    <source>
        <dbReference type="EMBL" id="XDP44430.1"/>
    </source>
</evidence>
<organism evidence="2">
    <name type="scientific">Sinomonas puerhi</name>
    <dbReference type="NCBI Taxonomy" id="3238584"/>
    <lineage>
        <taxon>Bacteria</taxon>
        <taxon>Bacillati</taxon>
        <taxon>Actinomycetota</taxon>
        <taxon>Actinomycetes</taxon>
        <taxon>Micrococcales</taxon>
        <taxon>Micrococcaceae</taxon>
        <taxon>Sinomonas</taxon>
    </lineage>
</organism>
<dbReference type="KEGG" id="spue:AB5L97_14275"/>
<evidence type="ECO:0008006" key="3">
    <source>
        <dbReference type="Google" id="ProtNLM"/>
    </source>
</evidence>
<dbReference type="RefSeq" id="WP_369045133.1">
    <property type="nucleotide sequence ID" value="NZ_CP163302.1"/>
</dbReference>
<dbReference type="EMBL" id="CP163302">
    <property type="protein sequence ID" value="XDP44430.1"/>
    <property type="molecule type" value="Genomic_DNA"/>
</dbReference>
<reference evidence="2" key="1">
    <citation type="submission" date="2024-07" db="EMBL/GenBank/DDBJ databases">
        <authorList>
            <person name="fu j."/>
        </authorList>
    </citation>
    <scope>NUCLEOTIDE SEQUENCE</scope>
    <source>
        <strain evidence="2">P10A9</strain>
    </source>
</reference>
<accession>A0AB39L0U9</accession>
<feature type="compositionally biased region" description="Basic and acidic residues" evidence="1">
    <location>
        <begin position="235"/>
        <end position="244"/>
    </location>
</feature>
<gene>
    <name evidence="2" type="ORF">AB5L97_14275</name>
</gene>
<proteinExistence type="predicted"/>
<feature type="region of interest" description="Disordered" evidence="1">
    <location>
        <begin position="204"/>
        <end position="251"/>
    </location>
</feature>
<name>A0AB39L0U9_9MICC</name>
<evidence type="ECO:0000256" key="1">
    <source>
        <dbReference type="SAM" id="MobiDB-lite"/>
    </source>
</evidence>